<gene>
    <name evidence="1" type="ordered locus">LIV_0176</name>
</gene>
<proteinExistence type="predicted"/>
<evidence type="ECO:0000313" key="2">
    <source>
        <dbReference type="Proteomes" id="UP000001286"/>
    </source>
</evidence>
<dbReference type="KEGG" id="liv:LIV_0176"/>
<evidence type="ECO:0000313" key="1">
    <source>
        <dbReference type="EMBL" id="CBW84656.1"/>
    </source>
</evidence>
<sequence>MGFFSCDYHCLNVSINKHGCVGDGYVIKSNKVKMQKIECGMDCKGKASSSKIMVFPAKRFLVERTDSIEVIINKHEKNDFETTVLILILDKKDFNISRKYLLEK</sequence>
<accession>G2Z9J2</accession>
<dbReference type="AlphaFoldDB" id="G2Z9J2"/>
<reference evidence="1 2" key="1">
    <citation type="journal article" date="2011" name="J. Bacteriol.">
        <title>Complete genome sequence of the animal pathogen Listeria ivanovii, which provides insights into host specificities and evolution of the genus Listeria.</title>
        <authorList>
            <person name="Buchrieser C."/>
            <person name="Rusniok C."/>
            <person name="Garrido P."/>
            <person name="Hain T."/>
            <person name="Scortti M."/>
            <person name="Lampidis R."/>
            <person name="Karst U."/>
            <person name="Chakraborty T."/>
            <person name="Cossart P."/>
            <person name="Kreft J."/>
            <person name="Vazquez-Boland J.A."/>
            <person name="Goebel W."/>
            <person name="Glaser P."/>
        </authorList>
    </citation>
    <scope>NUCLEOTIDE SEQUENCE [LARGE SCALE GENOMIC DNA]</scope>
    <source>
        <strain evidence="2">ATCC BAA-678 / PAM 55</strain>
    </source>
</reference>
<protein>
    <submittedName>
        <fullName evidence="1">Uncharacterized protein</fullName>
    </submittedName>
</protein>
<dbReference type="EMBL" id="FR687253">
    <property type="protein sequence ID" value="CBW84656.1"/>
    <property type="molecule type" value="Genomic_DNA"/>
</dbReference>
<name>G2Z9J2_LISIP</name>
<organism evidence="1 2">
    <name type="scientific">Listeria ivanovii (strain ATCC BAA-678 / PAM 55)</name>
    <dbReference type="NCBI Taxonomy" id="881621"/>
    <lineage>
        <taxon>Bacteria</taxon>
        <taxon>Bacillati</taxon>
        <taxon>Bacillota</taxon>
        <taxon>Bacilli</taxon>
        <taxon>Bacillales</taxon>
        <taxon>Listeriaceae</taxon>
        <taxon>Listeria</taxon>
    </lineage>
</organism>
<dbReference type="HOGENOM" id="CLU_2246710_0_0_9"/>
<dbReference type="Proteomes" id="UP000001286">
    <property type="component" value="Chromosome"/>
</dbReference>